<keyword evidence="2" id="KW-1185">Reference proteome</keyword>
<accession>A0AAV1RPM1</accession>
<sequence>MGGAGFISRCWFGKGKDPRLLIVEIGYWKRVLIVEIEPNIDGGVVTSQENQGKKVIRDGFYRKHDMASMLGHTPRLRLGHDVPNAYRVHPRHVLFKAYEYPRHVRALGSNTRCMSMLGALKYTKLKA</sequence>
<reference evidence="1 2" key="1">
    <citation type="submission" date="2024-01" db="EMBL/GenBank/DDBJ databases">
        <authorList>
            <person name="Waweru B."/>
        </authorList>
    </citation>
    <scope>NUCLEOTIDE SEQUENCE [LARGE SCALE GENOMIC DNA]</scope>
</reference>
<name>A0AAV1RPM1_9ROSI</name>
<gene>
    <name evidence="1" type="ORF">DCAF_LOCUS12522</name>
</gene>
<organism evidence="1 2">
    <name type="scientific">Dovyalis caffra</name>
    <dbReference type="NCBI Taxonomy" id="77055"/>
    <lineage>
        <taxon>Eukaryota</taxon>
        <taxon>Viridiplantae</taxon>
        <taxon>Streptophyta</taxon>
        <taxon>Embryophyta</taxon>
        <taxon>Tracheophyta</taxon>
        <taxon>Spermatophyta</taxon>
        <taxon>Magnoliopsida</taxon>
        <taxon>eudicotyledons</taxon>
        <taxon>Gunneridae</taxon>
        <taxon>Pentapetalae</taxon>
        <taxon>rosids</taxon>
        <taxon>fabids</taxon>
        <taxon>Malpighiales</taxon>
        <taxon>Salicaceae</taxon>
        <taxon>Flacourtieae</taxon>
        <taxon>Dovyalis</taxon>
    </lineage>
</organism>
<dbReference type="EMBL" id="CAWUPB010001087">
    <property type="protein sequence ID" value="CAK7337487.1"/>
    <property type="molecule type" value="Genomic_DNA"/>
</dbReference>
<comment type="caution">
    <text evidence="1">The sequence shown here is derived from an EMBL/GenBank/DDBJ whole genome shotgun (WGS) entry which is preliminary data.</text>
</comment>
<dbReference type="AlphaFoldDB" id="A0AAV1RPM1"/>
<evidence type="ECO:0000313" key="2">
    <source>
        <dbReference type="Proteomes" id="UP001314170"/>
    </source>
</evidence>
<evidence type="ECO:0000313" key="1">
    <source>
        <dbReference type="EMBL" id="CAK7337487.1"/>
    </source>
</evidence>
<proteinExistence type="predicted"/>
<protein>
    <submittedName>
        <fullName evidence="1">Uncharacterized protein</fullName>
    </submittedName>
</protein>
<dbReference type="Proteomes" id="UP001314170">
    <property type="component" value="Unassembled WGS sequence"/>
</dbReference>